<keyword evidence="4 7" id="KW-1133">Transmembrane helix</keyword>
<feature type="region of interest" description="Disordered" evidence="6">
    <location>
        <begin position="507"/>
        <end position="535"/>
    </location>
</feature>
<feature type="transmembrane region" description="Helical" evidence="7">
    <location>
        <begin position="391"/>
        <end position="415"/>
    </location>
</feature>
<evidence type="ECO:0000256" key="1">
    <source>
        <dbReference type="ARBA" id="ARBA00004141"/>
    </source>
</evidence>
<feature type="transmembrane region" description="Helical" evidence="7">
    <location>
        <begin position="462"/>
        <end position="485"/>
    </location>
</feature>
<gene>
    <name evidence="8" type="ORF">AKAW2_80241A</name>
</gene>
<keyword evidence="3 7" id="KW-0812">Transmembrane</keyword>
<evidence type="ECO:0000256" key="2">
    <source>
        <dbReference type="ARBA" id="ARBA00022448"/>
    </source>
</evidence>
<name>A0A7R7WKN4_ASPKA</name>
<reference evidence="8" key="2">
    <citation type="submission" date="2021-02" db="EMBL/GenBank/DDBJ databases">
        <title>Aspergillus luchuensis mut. kawachii IFO 4304 genome sequence.</title>
        <authorList>
            <person name="Mori K."/>
            <person name="Kadooka C."/>
            <person name="Goto M."/>
            <person name="Futagami T."/>
        </authorList>
    </citation>
    <scope>NUCLEOTIDE SEQUENCE</scope>
    <source>
        <strain evidence="8">IFO 4308</strain>
    </source>
</reference>
<proteinExistence type="predicted"/>
<dbReference type="GO" id="GO:0022857">
    <property type="term" value="F:transmembrane transporter activity"/>
    <property type="evidence" value="ECO:0007669"/>
    <property type="project" value="InterPro"/>
</dbReference>
<keyword evidence="5 7" id="KW-0472">Membrane</keyword>
<feature type="transmembrane region" description="Helical" evidence="7">
    <location>
        <begin position="263"/>
        <end position="286"/>
    </location>
</feature>
<dbReference type="GO" id="GO:0016020">
    <property type="term" value="C:membrane"/>
    <property type="evidence" value="ECO:0007669"/>
    <property type="project" value="UniProtKB-SubCell"/>
</dbReference>
<organism evidence="8 9">
    <name type="scientific">Aspergillus kawachii</name>
    <name type="common">White koji mold</name>
    <name type="synonym">Aspergillus awamori var. kawachi</name>
    <dbReference type="NCBI Taxonomy" id="1069201"/>
    <lineage>
        <taxon>Eukaryota</taxon>
        <taxon>Fungi</taxon>
        <taxon>Dikarya</taxon>
        <taxon>Ascomycota</taxon>
        <taxon>Pezizomycotina</taxon>
        <taxon>Eurotiomycetes</taxon>
        <taxon>Eurotiomycetidae</taxon>
        <taxon>Eurotiales</taxon>
        <taxon>Aspergillaceae</taxon>
        <taxon>Aspergillus</taxon>
        <taxon>Aspergillus subgen. Circumdati</taxon>
    </lineage>
</organism>
<evidence type="ECO:0000256" key="7">
    <source>
        <dbReference type="SAM" id="Phobius"/>
    </source>
</evidence>
<feature type="transmembrane region" description="Helical" evidence="7">
    <location>
        <begin position="435"/>
        <end position="456"/>
    </location>
</feature>
<dbReference type="AlphaFoldDB" id="A0A7R7WKN4"/>
<evidence type="ECO:0000256" key="4">
    <source>
        <dbReference type="ARBA" id="ARBA00022989"/>
    </source>
</evidence>
<evidence type="ECO:0000313" key="9">
    <source>
        <dbReference type="Proteomes" id="UP000661280"/>
    </source>
</evidence>
<feature type="transmembrane region" description="Helical" evidence="7">
    <location>
        <begin position="316"/>
        <end position="336"/>
    </location>
</feature>
<evidence type="ECO:0000256" key="5">
    <source>
        <dbReference type="ARBA" id="ARBA00023136"/>
    </source>
</evidence>
<feature type="transmembrane region" description="Helical" evidence="7">
    <location>
        <begin position="121"/>
        <end position="143"/>
    </location>
</feature>
<reference evidence="8" key="1">
    <citation type="submission" date="2021-01" db="EMBL/GenBank/DDBJ databases">
        <authorList>
            <consortium name="Aspergillus luchuensis mut. kawachii IFO 4304 genome sequencing consortium"/>
            <person name="Kazuki M."/>
            <person name="Futagami T."/>
        </authorList>
    </citation>
    <scope>NUCLEOTIDE SEQUENCE</scope>
    <source>
        <strain evidence="8">IFO 4308</strain>
    </source>
</reference>
<dbReference type="EMBL" id="AP024432">
    <property type="protein sequence ID" value="BCS04440.1"/>
    <property type="molecule type" value="Genomic_DNA"/>
</dbReference>
<dbReference type="KEGG" id="aluc:AKAW2_80241A"/>
<evidence type="ECO:0000256" key="3">
    <source>
        <dbReference type="ARBA" id="ARBA00022692"/>
    </source>
</evidence>
<feature type="transmembrane region" description="Helical" evidence="7">
    <location>
        <begin position="182"/>
        <end position="203"/>
    </location>
</feature>
<evidence type="ECO:0008006" key="10">
    <source>
        <dbReference type="Google" id="ProtNLM"/>
    </source>
</evidence>
<protein>
    <recommendedName>
        <fullName evidence="10">Choline transport protein</fullName>
    </recommendedName>
</protein>
<feature type="transmembrane region" description="Helical" evidence="7">
    <location>
        <begin position="367"/>
        <end position="385"/>
    </location>
</feature>
<feature type="transmembrane region" description="Helical" evidence="7">
    <location>
        <begin position="63"/>
        <end position="87"/>
    </location>
</feature>
<dbReference type="Gene3D" id="1.20.1740.10">
    <property type="entry name" value="Amino acid/polyamine transporter I"/>
    <property type="match status" value="1"/>
</dbReference>
<dbReference type="PIRSF" id="PIRSF006060">
    <property type="entry name" value="AA_transporter"/>
    <property type="match status" value="1"/>
</dbReference>
<sequence>MAMYEQIDVDDRELEAQGYAPAMPRRFSLLSLFSLGFALTATWNGFGSAIGASLAQSSSSGTIWTLVIAALMNFVVSLGMAELVSAFPNSGAQYYWSYKVASPEWAPFASYMSACISTCGWWLGLASVCNFVAATILAILQICVKEYTLRPSHQWFCYVAIIWLAALLNIYATRFLPALNKYLLYFSVSTLLITILVILVCAAPNYQSSVWVFTDTTSFNRSYDKSFLFVLCLLNNTYGFMGTDAGAHMAEEIPSPSINAPKVMIYPVIIGLVTTWPFAVACMYVITDIERVVNPPSGISLVEIYLQATESEFTTILLLAAFAICLFGCAAANITGSSRQIWAASRDNCYPLSTWLAQVHPKHKMPMNAACLTAIFATLYGLIFLRSSTAFASMVSANIVFMMTSYVIPQGIAVWRGRSSVLPRRHFHLGRWGSFVNITSCVWVCFLNIVACFPIIRPVTAANMNWVSVVIFITTAYMVLAWYLWQRHVFTGPRLNTRFIQNSRSRAASLPHKHSPCGLIDQPSNETIDKDAKVD</sequence>
<dbReference type="OrthoDB" id="2417308at2759"/>
<dbReference type="Pfam" id="PF13520">
    <property type="entry name" value="AA_permease_2"/>
    <property type="match status" value="1"/>
</dbReference>
<dbReference type="RefSeq" id="XP_041548202.1">
    <property type="nucleotide sequence ID" value="XM_041681240.1"/>
</dbReference>
<dbReference type="InterPro" id="IPR002293">
    <property type="entry name" value="AA/rel_permease1"/>
</dbReference>
<comment type="subcellular location">
    <subcellularLocation>
        <location evidence="1">Membrane</location>
        <topology evidence="1">Multi-pass membrane protein</topology>
    </subcellularLocation>
</comment>
<evidence type="ECO:0000313" key="8">
    <source>
        <dbReference type="EMBL" id="BCS04440.1"/>
    </source>
</evidence>
<evidence type="ECO:0000256" key="6">
    <source>
        <dbReference type="SAM" id="MobiDB-lite"/>
    </source>
</evidence>
<keyword evidence="9" id="KW-1185">Reference proteome</keyword>
<accession>A0A7R7WKN4</accession>
<dbReference type="PANTHER" id="PTHR45649">
    <property type="entry name" value="AMINO-ACID PERMEASE BAT1"/>
    <property type="match status" value="1"/>
</dbReference>
<dbReference type="PANTHER" id="PTHR45649:SF11">
    <property type="entry name" value="TRANSPORTER, PUTATIVE (EUROFUNG)-RELATED"/>
    <property type="match status" value="1"/>
</dbReference>
<dbReference type="Proteomes" id="UP000661280">
    <property type="component" value="Chromosome 8"/>
</dbReference>
<dbReference type="GeneID" id="64965761"/>
<feature type="transmembrane region" description="Helical" evidence="7">
    <location>
        <begin position="29"/>
        <end position="51"/>
    </location>
</feature>
<feature type="transmembrane region" description="Helical" evidence="7">
    <location>
        <begin position="155"/>
        <end position="176"/>
    </location>
</feature>
<keyword evidence="2" id="KW-0813">Transport</keyword>